<dbReference type="AlphaFoldDB" id="Q8KGJ0"/>
<proteinExistence type="inferred from homology"/>
<comment type="similarity">
    <text evidence="4">Belongs to the phospholipase D family.</text>
</comment>
<keyword evidence="8" id="KW-0378">Hydrolase</keyword>
<evidence type="ECO:0000256" key="8">
    <source>
        <dbReference type="ARBA" id="ARBA00022801"/>
    </source>
</evidence>
<dbReference type="InterPro" id="IPR051406">
    <property type="entry name" value="PLD_domain"/>
</dbReference>
<dbReference type="PROSITE" id="PS50035">
    <property type="entry name" value="PLD"/>
    <property type="match status" value="1"/>
</dbReference>
<organism evidence="13">
    <name type="scientific">Rhizobium loti</name>
    <name type="common">Mesorhizobium loti</name>
    <dbReference type="NCBI Taxonomy" id="381"/>
    <lineage>
        <taxon>Bacteria</taxon>
        <taxon>Pseudomonadati</taxon>
        <taxon>Pseudomonadota</taxon>
        <taxon>Alphaproteobacteria</taxon>
        <taxon>Hyphomicrobiales</taxon>
        <taxon>Phyllobacteriaceae</taxon>
        <taxon>Mesorhizobium</taxon>
    </lineage>
</organism>
<evidence type="ECO:0000256" key="5">
    <source>
        <dbReference type="ARBA" id="ARBA00012027"/>
    </source>
</evidence>
<keyword evidence="7" id="KW-0964">Secreted</keyword>
<comment type="subcellular location">
    <subcellularLocation>
        <location evidence="3">Secreted</location>
    </subcellularLocation>
</comment>
<evidence type="ECO:0000256" key="7">
    <source>
        <dbReference type="ARBA" id="ARBA00022525"/>
    </source>
</evidence>
<keyword evidence="10" id="KW-0443">Lipid metabolism</keyword>
<dbReference type="PANTHER" id="PTHR43856:SF1">
    <property type="entry name" value="MITOCHONDRIAL CARDIOLIPIN HYDROLASE"/>
    <property type="match status" value="1"/>
</dbReference>
<dbReference type="InterPro" id="IPR001736">
    <property type="entry name" value="PLipase_D/transphosphatidylase"/>
</dbReference>
<accession>Q8KGJ0</accession>
<keyword evidence="9" id="KW-0442">Lipid degradation</keyword>
<dbReference type="GO" id="GO:0016042">
    <property type="term" value="P:lipid catabolic process"/>
    <property type="evidence" value="ECO:0007669"/>
    <property type="project" value="UniProtKB-KW"/>
</dbReference>
<evidence type="ECO:0000256" key="3">
    <source>
        <dbReference type="ARBA" id="ARBA00004613"/>
    </source>
</evidence>
<sequence>MGGTVMASNFQATGSNAKAAFTLKVHRGERMALVAMNWRTGKPPTSFVGFAIQYQAPGAAKPSTVYNRLNFEGSPNPKGYKTFRTTEAPIQKFRWVVFPHDDPPPGPYAFIVTPLFMDPAGALSPGKAQTATIDLGKETYPGQINVAFTRGYVASQAFVDRYQDGGSLKTLLPARVDQGTKFVPTHPKSAEAYEWMGLEARKEILALLDAAVADPTAKVSMVAYDMSEKEIMDRLLALGPRLRIIIDDSDKHGLKTSGETQSETLLIASAGSSNVKREHMGGLQHNKMIIVDTAVPRAVCGSTNFSWRGLYVQSNNALLLTGAQAVAPLKAAFEDYWKKDGFIGSPSPDWHPLRLAGIDANITFSPHDKARARLAEIGKDVEKAKTCLLYSLAFLSITPGAVTDAVEAATNSPIFTYGISDKNTGVIVHKPNGNMAPVYFARLNKHVPTPFKVEPSSGMGPNLHHKFLVIDFNTPDARVWTGSYNFSAAADLQNGENLLLIRDQKIATSYMVEGVRIFDDYHFRVTQEDAAKAKKTLSLQKAPQAGEDPWWAEDYKDPFKIRDRELFA</sequence>
<comment type="function">
    <text evidence="2">Could be a virulence factor.</text>
</comment>
<evidence type="ECO:0000256" key="9">
    <source>
        <dbReference type="ARBA" id="ARBA00022963"/>
    </source>
</evidence>
<evidence type="ECO:0000256" key="10">
    <source>
        <dbReference type="ARBA" id="ARBA00023098"/>
    </source>
</evidence>
<gene>
    <name evidence="13" type="primary">msi407</name>
</gene>
<name>Q8KGJ0_RHILI</name>
<dbReference type="Pfam" id="PF13091">
    <property type="entry name" value="PLDc_2"/>
    <property type="match status" value="2"/>
</dbReference>
<reference evidence="13" key="1">
    <citation type="journal article" date="2002" name="J. Bacteriol.">
        <title>Comparative sequence analysis of the symbiosis island of Mesorhizobium loti strain R7A.</title>
        <authorList>
            <person name="Sullivan J.T."/>
            <person name="Trzebiatowski J.R."/>
            <person name="Cruickshank R.W."/>
            <person name="Gouzy J."/>
            <person name="Brown S.D."/>
            <person name="Elliot R.M."/>
            <person name="Fleetwood D.J."/>
            <person name="McCallum N.G."/>
            <person name="Rossbach U."/>
            <person name="Stuart G.S."/>
            <person name="Weaver J.E."/>
            <person name="Webby R.J."/>
            <person name="de Bruijn F.J."/>
            <person name="Ronson C.W."/>
        </authorList>
    </citation>
    <scope>NUCLEOTIDE SEQUENCE</scope>
    <source>
        <strain evidence="13">R7A</strain>
    </source>
</reference>
<evidence type="ECO:0000256" key="4">
    <source>
        <dbReference type="ARBA" id="ARBA00008664"/>
    </source>
</evidence>
<dbReference type="GO" id="GO:0006793">
    <property type="term" value="P:phosphorus metabolic process"/>
    <property type="evidence" value="ECO:0007669"/>
    <property type="project" value="UniProtKB-ARBA"/>
</dbReference>
<dbReference type="Gene3D" id="3.30.870.10">
    <property type="entry name" value="Endonuclease Chain A"/>
    <property type="match status" value="2"/>
</dbReference>
<feature type="domain" description="PLD phosphodiesterase" evidence="12">
    <location>
        <begin position="280"/>
        <end position="309"/>
    </location>
</feature>
<dbReference type="EMBL" id="AL672115">
    <property type="protein sequence ID" value="CAD31263.1"/>
    <property type="molecule type" value="Genomic_DNA"/>
</dbReference>
<dbReference type="InterPro" id="IPR025202">
    <property type="entry name" value="PLD-like_dom"/>
</dbReference>
<dbReference type="GO" id="GO:0004630">
    <property type="term" value="F:phospholipase D activity"/>
    <property type="evidence" value="ECO:0007669"/>
    <property type="project" value="UniProtKB-EC"/>
</dbReference>
<dbReference type="EC" id="3.1.4.4" evidence="5"/>
<dbReference type="GO" id="GO:0005576">
    <property type="term" value="C:extracellular region"/>
    <property type="evidence" value="ECO:0007669"/>
    <property type="project" value="UniProtKB-SubCell"/>
</dbReference>
<evidence type="ECO:0000256" key="6">
    <source>
        <dbReference type="ARBA" id="ARBA00018392"/>
    </source>
</evidence>
<dbReference type="CDD" id="cd09172">
    <property type="entry name" value="PLDc_Nuc_like_unchar1_1"/>
    <property type="match status" value="1"/>
</dbReference>
<evidence type="ECO:0000259" key="12">
    <source>
        <dbReference type="PROSITE" id="PS50035"/>
    </source>
</evidence>
<evidence type="ECO:0000256" key="1">
    <source>
        <dbReference type="ARBA" id="ARBA00000798"/>
    </source>
</evidence>
<dbReference type="PANTHER" id="PTHR43856">
    <property type="entry name" value="CARDIOLIPIN HYDROLASE"/>
    <property type="match status" value="1"/>
</dbReference>
<evidence type="ECO:0000256" key="11">
    <source>
        <dbReference type="ARBA" id="ARBA00029594"/>
    </source>
</evidence>
<evidence type="ECO:0000256" key="2">
    <source>
        <dbReference type="ARBA" id="ARBA00003145"/>
    </source>
</evidence>
<evidence type="ECO:0000313" key="13">
    <source>
        <dbReference type="EMBL" id="CAD31263.1"/>
    </source>
</evidence>
<dbReference type="GO" id="GO:0016891">
    <property type="term" value="F:RNA endonuclease activity producing 5'-phosphomonoesters, hydrolytic mechanism"/>
    <property type="evidence" value="ECO:0007669"/>
    <property type="project" value="TreeGrafter"/>
</dbReference>
<dbReference type="SUPFAM" id="SSF56024">
    <property type="entry name" value="Phospholipase D/nuclease"/>
    <property type="match status" value="2"/>
</dbReference>
<comment type="catalytic activity">
    <reaction evidence="1">
        <text>a 1,2-diacyl-sn-glycero-3-phosphocholine + H2O = a 1,2-diacyl-sn-glycero-3-phosphate + choline + H(+)</text>
        <dbReference type="Rhea" id="RHEA:14445"/>
        <dbReference type="ChEBI" id="CHEBI:15354"/>
        <dbReference type="ChEBI" id="CHEBI:15377"/>
        <dbReference type="ChEBI" id="CHEBI:15378"/>
        <dbReference type="ChEBI" id="CHEBI:57643"/>
        <dbReference type="ChEBI" id="CHEBI:58608"/>
        <dbReference type="EC" id="3.1.4.4"/>
    </reaction>
</comment>
<dbReference type="CDD" id="cd09173">
    <property type="entry name" value="PLDc_Nuc_like_unchar1_2"/>
    <property type="match status" value="1"/>
</dbReference>
<protein>
    <recommendedName>
        <fullName evidence="6">Phospholipase D</fullName>
        <ecNumber evidence="5">3.1.4.4</ecNumber>
    </recommendedName>
    <alternativeName>
        <fullName evidence="11">Choline phosphatase</fullName>
    </alternativeName>
</protein>